<feature type="transmembrane region" description="Helical" evidence="1">
    <location>
        <begin position="54"/>
        <end position="72"/>
    </location>
</feature>
<dbReference type="EMBL" id="JAECZO010000187">
    <property type="protein sequence ID" value="KAK7198906.1"/>
    <property type="molecule type" value="Genomic_DNA"/>
</dbReference>
<sequence length="269" mass="30269">MAGVECMVYSGVGGAVMVCLLGVATLVFFTGMYYYRRLCLRTERRPPRVFAFDLLKMIVAGLVSSLVNYTFTAKVAWAASGITVRHRPLEGIGWYGAISVVDVLVGAPLSIVVGRLINRACRVLDKTPHAPSPLWDTVHQNIVYGKYSDAHDSTLDYRDRAPPVQWAWWYSQTVTWTWACVLGEMMSGLIVLYSFLLLRSVWNPVAWIAVVVSFWNADCLLKQYVVVLFSRIVLSYLRLALIDHFNQYTERTTASPSAEPSCLPRFLRG</sequence>
<accession>A0AAW0EZJ9</accession>
<proteinExistence type="predicted"/>
<gene>
    <name evidence="2" type="ORF">NESM_000857200</name>
</gene>
<protein>
    <submittedName>
        <fullName evidence="2">Uncharacterized protein</fullName>
    </submittedName>
</protein>
<keyword evidence="1" id="KW-0472">Membrane</keyword>
<keyword evidence="1" id="KW-1133">Transmembrane helix</keyword>
<dbReference type="AlphaFoldDB" id="A0AAW0EZJ9"/>
<feature type="transmembrane region" description="Helical" evidence="1">
    <location>
        <begin position="92"/>
        <end position="117"/>
    </location>
</feature>
<dbReference type="Proteomes" id="UP001430356">
    <property type="component" value="Unassembled WGS sequence"/>
</dbReference>
<feature type="transmembrane region" description="Helical" evidence="1">
    <location>
        <begin position="12"/>
        <end position="34"/>
    </location>
</feature>
<keyword evidence="3" id="KW-1185">Reference proteome</keyword>
<evidence type="ECO:0000256" key="1">
    <source>
        <dbReference type="SAM" id="Phobius"/>
    </source>
</evidence>
<name>A0AAW0EZJ9_9TRYP</name>
<comment type="caution">
    <text evidence="2">The sequence shown here is derived from an EMBL/GenBank/DDBJ whole genome shotgun (WGS) entry which is preliminary data.</text>
</comment>
<keyword evidence="1" id="KW-0812">Transmembrane</keyword>
<evidence type="ECO:0000313" key="3">
    <source>
        <dbReference type="Proteomes" id="UP001430356"/>
    </source>
</evidence>
<dbReference type="Pfam" id="PF12400">
    <property type="entry name" value="STIMATE"/>
    <property type="match status" value="1"/>
</dbReference>
<dbReference type="InterPro" id="IPR022127">
    <property type="entry name" value="STIMATE/YPL162C"/>
</dbReference>
<organism evidence="2 3">
    <name type="scientific">Novymonas esmeraldas</name>
    <dbReference type="NCBI Taxonomy" id="1808958"/>
    <lineage>
        <taxon>Eukaryota</taxon>
        <taxon>Discoba</taxon>
        <taxon>Euglenozoa</taxon>
        <taxon>Kinetoplastea</taxon>
        <taxon>Metakinetoplastina</taxon>
        <taxon>Trypanosomatida</taxon>
        <taxon>Trypanosomatidae</taxon>
        <taxon>Novymonas</taxon>
    </lineage>
</organism>
<reference evidence="2 3" key="1">
    <citation type="journal article" date="2021" name="MBio">
        <title>A New Model Trypanosomatid, Novymonas esmeraldas: Genomic Perception of Its 'Candidatus Pandoraea novymonadis' Endosymbiont.</title>
        <authorList>
            <person name="Zakharova A."/>
            <person name="Saura A."/>
            <person name="Butenko A."/>
            <person name="Podesvova L."/>
            <person name="Warmusova S."/>
            <person name="Kostygov A.Y."/>
            <person name="Nenarokova A."/>
            <person name="Lukes J."/>
            <person name="Opperdoes F.R."/>
            <person name="Yurchenko V."/>
        </authorList>
    </citation>
    <scope>NUCLEOTIDE SEQUENCE [LARGE SCALE GENOMIC DNA]</scope>
    <source>
        <strain evidence="2 3">E262AT.01</strain>
    </source>
</reference>
<evidence type="ECO:0000313" key="2">
    <source>
        <dbReference type="EMBL" id="KAK7198906.1"/>
    </source>
</evidence>